<dbReference type="InterPro" id="IPR003736">
    <property type="entry name" value="PAAI_dom"/>
</dbReference>
<evidence type="ECO:0000313" key="4">
    <source>
        <dbReference type="EMBL" id="KAF1984322.1"/>
    </source>
</evidence>
<evidence type="ECO:0000256" key="1">
    <source>
        <dbReference type="ARBA" id="ARBA00008324"/>
    </source>
</evidence>
<evidence type="ECO:0000313" key="5">
    <source>
        <dbReference type="Proteomes" id="UP000800041"/>
    </source>
</evidence>
<dbReference type="SUPFAM" id="SSF54637">
    <property type="entry name" value="Thioesterase/thiol ester dehydrase-isomerase"/>
    <property type="match status" value="1"/>
</dbReference>
<accession>A0A6G1GU36</accession>
<dbReference type="PANTHER" id="PTHR21660:SF11">
    <property type="entry name" value="FAMILY PROTEIN, PUTATIVE (AFU_ORTHOLOGUE AFUA_4G04355)-RELATED"/>
    <property type="match status" value="1"/>
</dbReference>
<dbReference type="NCBIfam" id="TIGR00369">
    <property type="entry name" value="unchar_dom_1"/>
    <property type="match status" value="1"/>
</dbReference>
<organism evidence="4 5">
    <name type="scientific">Aulographum hederae CBS 113979</name>
    <dbReference type="NCBI Taxonomy" id="1176131"/>
    <lineage>
        <taxon>Eukaryota</taxon>
        <taxon>Fungi</taxon>
        <taxon>Dikarya</taxon>
        <taxon>Ascomycota</taxon>
        <taxon>Pezizomycotina</taxon>
        <taxon>Dothideomycetes</taxon>
        <taxon>Pleosporomycetidae</taxon>
        <taxon>Aulographales</taxon>
        <taxon>Aulographaceae</taxon>
    </lineage>
</organism>
<dbReference type="GO" id="GO:0047617">
    <property type="term" value="F:fatty acyl-CoA hydrolase activity"/>
    <property type="evidence" value="ECO:0007669"/>
    <property type="project" value="InterPro"/>
</dbReference>
<dbReference type="GO" id="GO:0016853">
    <property type="term" value="F:isomerase activity"/>
    <property type="evidence" value="ECO:0007669"/>
    <property type="project" value="UniProtKB-KW"/>
</dbReference>
<sequence>MASVSAPNDPTIQSHIRSIVSRNLPNSPIYNFLLSTVSITHASKGIVRARLELTSNHVNSKGGLHGSVSATIVDWVGGMAIVSWDLREKTGVSVDIHVTYQSSAREGDTIEIEGVAERVGGNLAFTKIKISKVVDGEVGPIVATGTHTKFVKVP</sequence>
<keyword evidence="5" id="KW-1185">Reference proteome</keyword>
<dbReference type="Pfam" id="PF03061">
    <property type="entry name" value="4HBT"/>
    <property type="match status" value="1"/>
</dbReference>
<evidence type="ECO:0000259" key="3">
    <source>
        <dbReference type="Pfam" id="PF03061"/>
    </source>
</evidence>
<proteinExistence type="inferred from homology"/>
<evidence type="ECO:0000256" key="2">
    <source>
        <dbReference type="ARBA" id="ARBA00022801"/>
    </source>
</evidence>
<dbReference type="Proteomes" id="UP000800041">
    <property type="component" value="Unassembled WGS sequence"/>
</dbReference>
<comment type="similarity">
    <text evidence="1">Belongs to the thioesterase PaaI family.</text>
</comment>
<keyword evidence="2" id="KW-0378">Hydrolase</keyword>
<reference evidence="4" key="1">
    <citation type="journal article" date="2020" name="Stud. Mycol.">
        <title>101 Dothideomycetes genomes: a test case for predicting lifestyles and emergence of pathogens.</title>
        <authorList>
            <person name="Haridas S."/>
            <person name="Albert R."/>
            <person name="Binder M."/>
            <person name="Bloem J."/>
            <person name="Labutti K."/>
            <person name="Salamov A."/>
            <person name="Andreopoulos B."/>
            <person name="Baker S."/>
            <person name="Barry K."/>
            <person name="Bills G."/>
            <person name="Bluhm B."/>
            <person name="Cannon C."/>
            <person name="Castanera R."/>
            <person name="Culley D."/>
            <person name="Daum C."/>
            <person name="Ezra D."/>
            <person name="Gonzalez J."/>
            <person name="Henrissat B."/>
            <person name="Kuo A."/>
            <person name="Liang C."/>
            <person name="Lipzen A."/>
            <person name="Lutzoni F."/>
            <person name="Magnuson J."/>
            <person name="Mondo S."/>
            <person name="Nolan M."/>
            <person name="Ohm R."/>
            <person name="Pangilinan J."/>
            <person name="Park H.-J."/>
            <person name="Ramirez L."/>
            <person name="Alfaro M."/>
            <person name="Sun H."/>
            <person name="Tritt A."/>
            <person name="Yoshinaga Y."/>
            <person name="Zwiers L.-H."/>
            <person name="Turgeon B."/>
            <person name="Goodwin S."/>
            <person name="Spatafora J."/>
            <person name="Crous P."/>
            <person name="Grigoriev I."/>
        </authorList>
    </citation>
    <scope>NUCLEOTIDE SEQUENCE</scope>
    <source>
        <strain evidence="4">CBS 113979</strain>
    </source>
</reference>
<dbReference type="AlphaFoldDB" id="A0A6G1GU36"/>
<name>A0A6G1GU36_9PEZI</name>
<gene>
    <name evidence="4" type="ORF">K402DRAFT_395677</name>
</gene>
<dbReference type="InterPro" id="IPR006683">
    <property type="entry name" value="Thioestr_dom"/>
</dbReference>
<dbReference type="InterPro" id="IPR039298">
    <property type="entry name" value="ACOT13"/>
</dbReference>
<dbReference type="Gene3D" id="3.10.129.10">
    <property type="entry name" value="Hotdog Thioesterase"/>
    <property type="match status" value="1"/>
</dbReference>
<feature type="domain" description="Thioesterase" evidence="3">
    <location>
        <begin position="62"/>
        <end position="133"/>
    </location>
</feature>
<keyword evidence="4" id="KW-0413">Isomerase</keyword>
<dbReference type="PANTHER" id="PTHR21660">
    <property type="entry name" value="THIOESTERASE SUPERFAMILY MEMBER-RELATED"/>
    <property type="match status" value="1"/>
</dbReference>
<dbReference type="InterPro" id="IPR029069">
    <property type="entry name" value="HotDog_dom_sf"/>
</dbReference>
<dbReference type="FunFam" id="3.10.129.10:FF:000033">
    <property type="entry name" value="acyl-coenzyme A thioesterase 13"/>
    <property type="match status" value="1"/>
</dbReference>
<dbReference type="EMBL" id="ML977168">
    <property type="protein sequence ID" value="KAF1984322.1"/>
    <property type="molecule type" value="Genomic_DNA"/>
</dbReference>
<dbReference type="OrthoDB" id="46529at2759"/>
<protein>
    <submittedName>
        <fullName evidence="4">Thioesterase/thiol ester dehydrase-isomerase</fullName>
    </submittedName>
</protein>
<dbReference type="CDD" id="cd03443">
    <property type="entry name" value="PaaI_thioesterase"/>
    <property type="match status" value="1"/>
</dbReference>